<feature type="transmembrane region" description="Helical" evidence="1">
    <location>
        <begin position="12"/>
        <end position="30"/>
    </location>
</feature>
<gene>
    <name evidence="2" type="ORF">PNE09_05535</name>
</gene>
<dbReference type="AlphaFoldDB" id="A0AAW6D1V6"/>
<feature type="transmembrane region" description="Helical" evidence="1">
    <location>
        <begin position="113"/>
        <end position="136"/>
    </location>
</feature>
<sequence length="139" mass="15113">MKLYFKNGVTIATTVMILILIGYIVLCILTRKQTQHWGMRSLILLVYGLVVCCFAATRDGLDKTIQNAIDGSCDPGLFQLISIPNIVGCIGALAVIVGIIATPIAKTQAAREVWFYVMSGGITLKIVTVEIARIIAMLR</sequence>
<evidence type="ECO:0000313" key="3">
    <source>
        <dbReference type="Proteomes" id="UP001210809"/>
    </source>
</evidence>
<keyword evidence="1" id="KW-0472">Membrane</keyword>
<dbReference type="Proteomes" id="UP001210809">
    <property type="component" value="Unassembled WGS sequence"/>
</dbReference>
<dbReference type="EMBL" id="JAQLXW010000006">
    <property type="protein sequence ID" value="MDB8003530.1"/>
    <property type="molecule type" value="Genomic_DNA"/>
</dbReference>
<protein>
    <submittedName>
        <fullName evidence="2">Uncharacterized protein</fullName>
    </submittedName>
</protein>
<evidence type="ECO:0000256" key="1">
    <source>
        <dbReference type="SAM" id="Phobius"/>
    </source>
</evidence>
<evidence type="ECO:0000313" key="2">
    <source>
        <dbReference type="EMBL" id="MDB8003530.1"/>
    </source>
</evidence>
<reference evidence="2" key="1">
    <citation type="submission" date="2023-01" db="EMBL/GenBank/DDBJ databases">
        <title>Human gut microbiome strain richness.</title>
        <authorList>
            <person name="Chen-Liaw A."/>
        </authorList>
    </citation>
    <scope>NUCLEOTIDE SEQUENCE</scope>
    <source>
        <strain evidence="2">1001283st1_G1_1001283B150217_161031</strain>
    </source>
</reference>
<comment type="caution">
    <text evidence="2">The sequence shown here is derived from an EMBL/GenBank/DDBJ whole genome shotgun (WGS) entry which is preliminary data.</text>
</comment>
<accession>A0AAW6D1V6</accession>
<proteinExistence type="predicted"/>
<feature type="transmembrane region" description="Helical" evidence="1">
    <location>
        <begin position="77"/>
        <end position="101"/>
    </location>
</feature>
<feature type="transmembrane region" description="Helical" evidence="1">
    <location>
        <begin position="37"/>
        <end position="57"/>
    </location>
</feature>
<name>A0AAW6D1V6_9FIRM</name>
<keyword evidence="1" id="KW-1133">Transmembrane helix</keyword>
<keyword evidence="1" id="KW-0812">Transmembrane</keyword>
<organism evidence="2 3">
    <name type="scientific">[Eubacterium] siraeum</name>
    <dbReference type="NCBI Taxonomy" id="39492"/>
    <lineage>
        <taxon>Bacteria</taxon>
        <taxon>Bacillati</taxon>
        <taxon>Bacillota</taxon>
        <taxon>Clostridia</taxon>
        <taxon>Eubacteriales</taxon>
        <taxon>Oscillospiraceae</taxon>
        <taxon>Oscillospiraceae incertae sedis</taxon>
    </lineage>
</organism>